<dbReference type="EMBL" id="VJMJ01000266">
    <property type="protein sequence ID" value="KAF0724643.1"/>
    <property type="molecule type" value="Genomic_DNA"/>
</dbReference>
<feature type="region of interest" description="Disordered" evidence="1">
    <location>
        <begin position="1875"/>
        <end position="1917"/>
    </location>
</feature>
<feature type="compositionally biased region" description="Polar residues" evidence="1">
    <location>
        <begin position="1396"/>
        <end position="1405"/>
    </location>
</feature>
<feature type="region of interest" description="Disordered" evidence="1">
    <location>
        <begin position="2136"/>
        <end position="2206"/>
    </location>
</feature>
<feature type="region of interest" description="Disordered" evidence="1">
    <location>
        <begin position="1630"/>
        <end position="1857"/>
    </location>
</feature>
<dbReference type="InterPro" id="IPR016024">
    <property type="entry name" value="ARM-type_fold"/>
</dbReference>
<dbReference type="InterPro" id="IPR011989">
    <property type="entry name" value="ARM-like"/>
</dbReference>
<feature type="compositionally biased region" description="Basic and acidic residues" evidence="1">
    <location>
        <begin position="1164"/>
        <end position="1183"/>
    </location>
</feature>
<feature type="compositionally biased region" description="Acidic residues" evidence="1">
    <location>
        <begin position="2313"/>
        <end position="2323"/>
    </location>
</feature>
<feature type="compositionally biased region" description="Polar residues" evidence="1">
    <location>
        <begin position="885"/>
        <end position="896"/>
    </location>
</feature>
<feature type="compositionally biased region" description="Low complexity" evidence="1">
    <location>
        <begin position="1046"/>
        <end position="1056"/>
    </location>
</feature>
<feature type="region of interest" description="Disordered" evidence="1">
    <location>
        <begin position="324"/>
        <end position="345"/>
    </location>
</feature>
<feature type="compositionally biased region" description="Basic and acidic residues" evidence="1">
    <location>
        <begin position="2419"/>
        <end position="2431"/>
    </location>
</feature>
<feature type="compositionally biased region" description="Polar residues" evidence="1">
    <location>
        <begin position="201"/>
        <end position="217"/>
    </location>
</feature>
<feature type="compositionally biased region" description="Low complexity" evidence="1">
    <location>
        <begin position="2792"/>
        <end position="2810"/>
    </location>
</feature>
<feature type="compositionally biased region" description="Basic and acidic residues" evidence="1">
    <location>
        <begin position="2845"/>
        <end position="2867"/>
    </location>
</feature>
<feature type="compositionally biased region" description="Polar residues" evidence="1">
    <location>
        <begin position="2712"/>
        <end position="2724"/>
    </location>
</feature>
<evidence type="ECO:0000313" key="3">
    <source>
        <dbReference type="Proteomes" id="UP000481153"/>
    </source>
</evidence>
<feature type="compositionally biased region" description="Basic and acidic residues" evidence="1">
    <location>
        <begin position="1057"/>
        <end position="1079"/>
    </location>
</feature>
<organism evidence="2 3">
    <name type="scientific">Aphanomyces euteiches</name>
    <dbReference type="NCBI Taxonomy" id="100861"/>
    <lineage>
        <taxon>Eukaryota</taxon>
        <taxon>Sar</taxon>
        <taxon>Stramenopiles</taxon>
        <taxon>Oomycota</taxon>
        <taxon>Saprolegniomycetes</taxon>
        <taxon>Saprolegniales</taxon>
        <taxon>Verrucalvaceae</taxon>
        <taxon>Aphanomyces</taxon>
    </lineage>
</organism>
<feature type="compositionally biased region" description="Pro residues" evidence="1">
    <location>
        <begin position="979"/>
        <end position="990"/>
    </location>
</feature>
<evidence type="ECO:0008006" key="4">
    <source>
        <dbReference type="Google" id="ProtNLM"/>
    </source>
</evidence>
<sequence>MASQPFRWEFRICLKPKTDGIHRSMYSVGARVDGLYAGGDVWFPGLIDGANADGSYAIQYDDGEREEAVQEASVRPHVAGTFSVGSRVLSRYNGGDDWYPGVISDINCDAETYDIAYDDGEFEPGVAFAMVEDESTAAKPASTADNHDDEEEEEDSETPIVHDDPPVFPQDGAPAVDCESAAEDATQAIDPGEQTLDIELTDTTQDANTRATDSTALVAQDDGQSEERPAPLSQDNASSSSFQQDPNLPGDAASPREPDEDAPEDSMSGRTSGRSTHDANVDTSLEIDVVSGENTIPTPLPMPTTSLPPSNNMFMFISSAPTIDKPSSLVDERQSSRDSTPRSVASDEILSNVLHHESETRGILNTIGAPVTDNDSMLVVKNALASFLQQLRLAPQLTVDCCRECRGESILLDCIRDNATYSILVCFAFVIIRRICAVSDAAFTTFIELHVIECVARIMGQFPHDAVLQASACGVLATLARSTGIQVMIELQVALLVIDVLKEHQALNHYSRQVHFYACEVLAKLCDGGDVRVIRLMTAKDPACHSPVHLFVLLLRQGHQHEDQKVACAACTLVLCLAARDRECANVLRSMGALADVSTIMAKYPNDNGIAAYSQSATREIALSSMKNGTTTKVQETAKGILKKEDLRLGGELFDPKPPKPKARKNKPSLAMDTPTKTTTTLFSRNTMSAAPQLSHNVADSITKIQQRTQKKASIDNASSMPPSSVKKRTAAALAWEQPTETKHAFVPFEQKLEMRMLQASNRKASVVTSPSKSHDREIVLLKTYGVPKIRNIDRVRGLPTASSTTRQKPTIPKPKPPATSFTARPPHTKDDAEKAGNPRERPLVKTPKPPPLDDKRMKTPEPKTTMTIKVVKQKFAQTPPSPSRDVQPSDMSQLATKLFQPSPAPTLTETRLSESRLSFSDKLHEMIKRAEVALCRPASSQRLDFQDMETTTVKFDEAELPKRPPLETAAIEKLAHAKPPPKPPKPTNPPTKETKPPLKPAPSARGGRANDHVVGKPKKDPQSVGKPSSLTMKTNAFQRPPSPKTKPTSPKTPTKSRAEQHKAESIPQRDAKPVDEKPPPATAPTKPQADSPTVSAPTPRQAECAQESAASEEERVEMPPIEPQEEIKMAGDNVASDEVSVSNVSEPSGVVDAMMNVSALPEVHVDPSSKSEAPRDEIKEETSEAAMEVSPTTDEEPLDEQMNEPNSARTAASYEDDEFESLEDDAEVKQPLDQSDDAFDTIEQLQQGQVVSDGLADEALAATTAMDAAPSDSKEDLDQSRVHGESSESTLDAVSHHDKEAQDASSSEIHVASPELCLPSLHTAGSNDADHGIDGEEMFAGKSEMEHDLLASSIATRSEKAADPGKDAIAEHEESSDGHEKDEAYQVHEDPALESNATQDTTTADLELSAIQTHAVGSPRDLIAHDEPRSLATELTEEEAQAAAAAQVTHQAVEDAIAPSISPQEEMKHEEIAPSDAQTAEPSLPIEGRLDDGCLESIARQEDVDEMLHQREAQILVDQVDGRDEESAQPDTSPTEALATDAEPIDEQIDDVQTQTSSAQSQESQVSQEQSQSRADEWPQVDRGESSPTVQTTLLDMRDDEFQPELEQDELMCLPPTEELQLGQETLALDANAADEGSSDEYNSTLAAAMDQSTLPATDRSIDTGDEAPWDAVTSEEESNVTCEIKQVSEETTGKTLEEDQRSPLTSNLVSLEAKRRDKRDDDGDPSSRQELKDDQVPNESEEMDKVDGKHSLSLATEDLPQTHVDDGLKTPPCVESNESHGNEEPADVCNLQAYSEWNDDSPNNFLSHDSSLSDETKEEKIASSAARLEDSAVAPPSDSTRMDECGEPSKDLTEAHVMDTTSENVSAICEAVSDTTAPSGSDDAMDGLDAENTPPSPSLDVDKFDEDEDPYGDGDFETLKMKAELAAHADDADISSSALCDFSESTTFAESRAMEASVESPGNSRAWTAVNTQQEANDTNDSTPNAHSARDTSSEAESTSSNESDAGPPEIAHGHPNVDGESTSSDETIAEPSATEVVETAEPEVAVEAPVVEPSEVVAEAVVESAAAEPTEDAIAAEAPVEAAVEPVVDAVVEAEPVVEPVVNAVTAPSEPVVESVVKPIVDAAVDAVEAHAHGPIDTSDESNRGEDIDPLEPVSVENEESAIQESHAVHPREEAMQSVVEKAGQDERHEQIAAPLSDQQVGAQDVDAGLVPTGDLMSVHADETLSMPSKSARSENYVENDVEKSPGASMPSNEESTELRVTQLALDRLEQVGDEDPYDGDDFESEREPPTDQAMDELVECQATTTTTSEDNEDATGDELNEPKEELTEKVQEDDGKELENGNALEDQVAGDCSCLEETPPMDSTEHDAKSAAKEDFAAKSANIGGDTALGNESSHEASTPAQSAEAFMTTTEDLSIPREEPKLHEETSPNPQIGLTNEDVEAPVVTGDSVQDEQPEETSAIDGGNAQETTTGNGMEEAEDALRPQSSHERRKSTDDSELMELKATPRSSISSSSASSSTLSSSSSTSTSLSTSASSTSASSTSASSNPSQASEHKSKNDGDSYDQADFDQLDNMQAANEGDPLPTNDVESTSRVDLESFDDHAAVPTVEKESNGSIDDDAQVAAPSSRETLNRPSEDVMVPTNEGSTSISTAVDAPSVPTIDLRGLNAMQDDDPSEPSRCDEPTKPEDALVHGIPDAGSAHDDGQDASFGQESPPTSRQVSPVLKDEQVVDASSLTPPHGDESTAWPSTDEMSSPVVVETETALPDKTEHPVDHAMETQQRELDVEASESSSSTSAMNTARSTSSTEVEIDPVLRKDASTKSADSYEEDEFESASDAPSTSRKDDGMSPREPFLDVHPRHESEPSDDSAPSDKLDAALLSTLDDDTPKEESKQATEAPAAVEALARPDRAEEGKEAPPPPFDEEEDPQLGEDIYADDDFED</sequence>
<feature type="compositionally biased region" description="Polar residues" evidence="1">
    <location>
        <begin position="1641"/>
        <end position="1657"/>
    </location>
</feature>
<feature type="compositionally biased region" description="Acidic residues" evidence="1">
    <location>
        <begin position="1215"/>
        <end position="1227"/>
    </location>
</feature>
<name>A0A6G0WE77_9STRA</name>
<feature type="compositionally biased region" description="Low complexity" evidence="1">
    <location>
        <begin position="1442"/>
        <end position="1452"/>
    </location>
</feature>
<dbReference type="CDD" id="cd04508">
    <property type="entry name" value="Tudor_SF"/>
    <property type="match status" value="2"/>
</dbReference>
<feature type="compositionally biased region" description="Basic and acidic residues" evidence="1">
    <location>
        <begin position="1575"/>
        <end position="1586"/>
    </location>
</feature>
<comment type="caution">
    <text evidence="2">The sequence shown here is derived from an EMBL/GenBank/DDBJ whole genome shotgun (WGS) entry which is preliminary data.</text>
</comment>
<feature type="compositionally biased region" description="Acidic residues" evidence="1">
    <location>
        <begin position="2925"/>
        <end position="2945"/>
    </location>
</feature>
<feature type="compositionally biased region" description="Basic and acidic residues" evidence="1">
    <location>
        <begin position="2768"/>
        <end position="2788"/>
    </location>
</feature>
<feature type="compositionally biased region" description="Basic and acidic residues" evidence="1">
    <location>
        <begin position="852"/>
        <end position="862"/>
    </location>
</feature>
<feature type="compositionally biased region" description="Polar residues" evidence="1">
    <location>
        <begin position="1089"/>
        <end position="1099"/>
    </location>
</feature>
<feature type="compositionally biased region" description="Polar residues" evidence="1">
    <location>
        <begin position="1026"/>
        <end position="1038"/>
    </location>
</feature>
<feature type="compositionally biased region" description="Basic and acidic residues" evidence="1">
    <location>
        <begin position="1273"/>
        <end position="1287"/>
    </location>
</feature>
<reference evidence="2 3" key="1">
    <citation type="submission" date="2019-07" db="EMBL/GenBank/DDBJ databases">
        <title>Genomics analysis of Aphanomyces spp. identifies a new class of oomycete effector associated with host adaptation.</title>
        <authorList>
            <person name="Gaulin E."/>
        </authorList>
    </citation>
    <scope>NUCLEOTIDE SEQUENCE [LARGE SCALE GENOMIC DNA]</scope>
    <source>
        <strain evidence="2 3">ATCC 201684</strain>
    </source>
</reference>
<feature type="region of interest" description="Disordered" evidence="1">
    <location>
        <begin position="955"/>
        <end position="1144"/>
    </location>
</feature>
<feature type="region of interest" description="Disordered" evidence="1">
    <location>
        <begin position="2226"/>
        <end position="2945"/>
    </location>
</feature>
<feature type="compositionally biased region" description="Low complexity" evidence="1">
    <location>
        <begin position="2512"/>
        <end position="2550"/>
    </location>
</feature>
<dbReference type="VEuPathDB" id="FungiDB:AeMF1_009705"/>
<dbReference type="SUPFAM" id="SSF48371">
    <property type="entry name" value="ARM repeat"/>
    <property type="match status" value="1"/>
</dbReference>
<feature type="compositionally biased region" description="Basic and acidic residues" evidence="1">
    <location>
        <begin position="2909"/>
        <end position="2919"/>
    </location>
</feature>
<proteinExistence type="predicted"/>
<feature type="region of interest" description="Disordered" evidence="1">
    <location>
        <begin position="796"/>
        <end position="914"/>
    </location>
</feature>
<feature type="region of interest" description="Disordered" evidence="1">
    <location>
        <begin position="1512"/>
        <end position="1596"/>
    </location>
</feature>
<feature type="compositionally biased region" description="Acidic residues" evidence="1">
    <location>
        <begin position="1194"/>
        <end position="1203"/>
    </location>
</feature>
<dbReference type="Gene3D" id="1.25.10.10">
    <property type="entry name" value="Leucine-rich Repeat Variant"/>
    <property type="match status" value="1"/>
</dbReference>
<feature type="compositionally biased region" description="Polar residues" evidence="1">
    <location>
        <begin position="1794"/>
        <end position="1812"/>
    </location>
</feature>
<feature type="compositionally biased region" description="Basic and acidic residues" evidence="1">
    <location>
        <begin position="1842"/>
        <end position="1857"/>
    </location>
</feature>
<feature type="compositionally biased region" description="Acidic residues" evidence="1">
    <location>
        <begin position="1665"/>
        <end position="1680"/>
    </location>
</feature>
<dbReference type="Proteomes" id="UP000481153">
    <property type="component" value="Unassembled WGS sequence"/>
</dbReference>
<feature type="compositionally biased region" description="Low complexity" evidence="1">
    <location>
        <begin position="1553"/>
        <end position="1574"/>
    </location>
</feature>
<feature type="compositionally biased region" description="Low complexity" evidence="1">
    <location>
        <begin position="1997"/>
        <end position="2008"/>
    </location>
</feature>
<protein>
    <recommendedName>
        <fullName evidence="4">Tudor domain-containing protein</fullName>
    </recommendedName>
</protein>
<gene>
    <name evidence="2" type="ORF">Ae201684_016709</name>
</gene>
<feature type="compositionally biased region" description="Basic and acidic residues" evidence="1">
    <location>
        <begin position="2367"/>
        <end position="2381"/>
    </location>
</feature>
<evidence type="ECO:0000313" key="2">
    <source>
        <dbReference type="EMBL" id="KAF0724643.1"/>
    </source>
</evidence>
<keyword evidence="3" id="KW-1185">Reference proteome</keyword>
<feature type="region of interest" description="Disordered" evidence="1">
    <location>
        <begin position="650"/>
        <end position="676"/>
    </location>
</feature>
<feature type="compositionally biased region" description="Basic and acidic residues" evidence="1">
    <location>
        <begin position="955"/>
        <end position="966"/>
    </location>
</feature>
<dbReference type="Gene3D" id="2.30.30.140">
    <property type="match status" value="2"/>
</dbReference>
<feature type="region of interest" description="Disordered" evidence="1">
    <location>
        <begin position="1950"/>
        <end position="2054"/>
    </location>
</feature>
<feature type="region of interest" description="Disordered" evidence="1">
    <location>
        <begin position="1162"/>
        <end position="1491"/>
    </location>
</feature>
<feature type="compositionally biased region" description="Acidic residues" evidence="1">
    <location>
        <begin position="2275"/>
        <end position="2288"/>
    </location>
</feature>
<feature type="compositionally biased region" description="Polar residues" evidence="1">
    <location>
        <begin position="233"/>
        <end position="246"/>
    </location>
</feature>
<feature type="compositionally biased region" description="Acidic residues" evidence="1">
    <location>
        <begin position="2565"/>
        <end position="2574"/>
    </location>
</feature>
<accession>A0A6G0WE77</accession>
<evidence type="ECO:0000256" key="1">
    <source>
        <dbReference type="SAM" id="MobiDB-lite"/>
    </source>
</evidence>
<feature type="compositionally biased region" description="Low complexity" evidence="1">
    <location>
        <begin position="2898"/>
        <end position="2908"/>
    </location>
</feature>
<feature type="compositionally biased region" description="Polar residues" evidence="1">
    <location>
        <begin position="2394"/>
        <end position="2417"/>
    </location>
</feature>
<feature type="compositionally biased region" description="Acidic residues" evidence="1">
    <location>
        <begin position="147"/>
        <end position="157"/>
    </location>
</feature>
<feature type="compositionally biased region" description="Basic and acidic residues" evidence="1">
    <location>
        <begin position="2594"/>
        <end position="2616"/>
    </location>
</feature>
<feature type="compositionally biased region" description="Low complexity" evidence="1">
    <location>
        <begin position="2035"/>
        <end position="2054"/>
    </location>
</feature>
<feature type="compositionally biased region" description="Low complexity" evidence="1">
    <location>
        <begin position="1258"/>
        <end position="1270"/>
    </location>
</feature>
<feature type="compositionally biased region" description="Polar residues" evidence="1">
    <location>
        <begin position="1962"/>
        <end position="1988"/>
    </location>
</feature>
<feature type="compositionally biased region" description="Basic and acidic residues" evidence="1">
    <location>
        <begin position="330"/>
        <end position="340"/>
    </location>
</feature>
<feature type="compositionally biased region" description="Basic and acidic residues" evidence="1">
    <location>
        <begin position="1714"/>
        <end position="1737"/>
    </location>
</feature>
<feature type="compositionally biased region" description="Acidic residues" evidence="1">
    <location>
        <begin position="1905"/>
        <end position="1917"/>
    </location>
</feature>
<feature type="region of interest" description="Disordered" evidence="1">
    <location>
        <begin position="135"/>
        <end position="282"/>
    </location>
</feature>
<feature type="compositionally biased region" description="Basic and acidic residues" evidence="1">
    <location>
        <begin position="1358"/>
        <end position="1392"/>
    </location>
</feature>
<feature type="compositionally biased region" description="Basic and acidic residues" evidence="1">
    <location>
        <begin position="2680"/>
        <end position="2694"/>
    </location>
</feature>
<feature type="compositionally biased region" description="Basic and acidic residues" evidence="1">
    <location>
        <begin position="1009"/>
        <end position="1022"/>
    </location>
</feature>
<feature type="compositionally biased region" description="Basic and acidic residues" evidence="1">
    <location>
        <begin position="2484"/>
        <end position="2499"/>
    </location>
</feature>
<feature type="compositionally biased region" description="Basic and acidic residues" evidence="1">
    <location>
        <begin position="2324"/>
        <end position="2343"/>
    </location>
</feature>
<feature type="compositionally biased region" description="Basic and acidic residues" evidence="1">
    <location>
        <begin position="828"/>
        <end position="844"/>
    </location>
</feature>
<feature type="compositionally biased region" description="Basic and acidic residues" evidence="1">
    <location>
        <begin position="1688"/>
        <end position="1703"/>
    </location>
</feature>